<gene>
    <name evidence="4 6" type="primary">mrnC</name>
    <name evidence="6" type="ORF">PRECH8_21670</name>
</gene>
<keyword evidence="1 4" id="KW-0540">Nuclease</keyword>
<feature type="domain" description="RNase III" evidence="5">
    <location>
        <begin position="8"/>
        <end position="149"/>
    </location>
</feature>
<comment type="function">
    <text evidence="4">Involved in correct processing of both the 5' and 3' ends of 23S rRNA precursor. Processes 30S rRNA precursor transcript even in absence of ribonuclease 3 (Rnc); Rnc processes 30S rRNA into smaller rRNA precursors.</text>
</comment>
<dbReference type="GO" id="GO:0004525">
    <property type="term" value="F:ribonuclease III activity"/>
    <property type="evidence" value="ECO:0007669"/>
    <property type="project" value="InterPro"/>
</dbReference>
<dbReference type="PANTHER" id="PTHR34276:SF1">
    <property type="entry name" value="MINI-RIBONUCLEASE 3"/>
    <property type="match status" value="1"/>
</dbReference>
<reference evidence="6" key="1">
    <citation type="submission" date="2020-08" db="EMBL/GenBank/DDBJ databases">
        <authorList>
            <person name="Uke A."/>
            <person name="Chhe C."/>
            <person name="Baramee S."/>
            <person name="Kosugi A."/>
        </authorList>
    </citation>
    <scope>NUCLEOTIDE SEQUENCE</scope>
    <source>
        <strain evidence="6">DA-C8</strain>
    </source>
</reference>
<name>A0A916VGT7_9BACL</name>
<keyword evidence="4" id="KW-0698">rRNA processing</keyword>
<evidence type="ECO:0000256" key="1">
    <source>
        <dbReference type="ARBA" id="ARBA00022722"/>
    </source>
</evidence>
<comment type="subunit">
    <text evidence="4">Homodimer.</text>
</comment>
<keyword evidence="4" id="KW-0694">RNA-binding</keyword>
<keyword evidence="4" id="KW-0460">Magnesium</keyword>
<dbReference type="EC" id="3.1.26.-" evidence="4"/>
<keyword evidence="2 4" id="KW-0255">Endonuclease</keyword>
<dbReference type="InterPro" id="IPR036389">
    <property type="entry name" value="RNase_III_sf"/>
</dbReference>
<evidence type="ECO:0000256" key="2">
    <source>
        <dbReference type="ARBA" id="ARBA00022759"/>
    </source>
</evidence>
<comment type="cofactor">
    <cofactor evidence="4">
        <name>Mg(2+)</name>
        <dbReference type="ChEBI" id="CHEBI:18420"/>
    </cofactor>
</comment>
<sequence length="156" mass="17532">MKETLDESLLLKLYREPAYPPEELSPLALAYIGDAVYEVYVRQYVLAQLNHRPHVLHQRSSSYVSAKAQAKALRHLLPELTEQEADIVRRGRNAKSGTIPKNADIADYKQSTAFECLIGYLYYTKNEARLAQIMDLALQAVAQTEAASPQVPGKED</sequence>
<accession>A0A916VGT7</accession>
<organism evidence="6 7">
    <name type="scientific">Insulibacter thermoxylanivorax</name>
    <dbReference type="NCBI Taxonomy" id="2749268"/>
    <lineage>
        <taxon>Bacteria</taxon>
        <taxon>Bacillati</taxon>
        <taxon>Bacillota</taxon>
        <taxon>Bacilli</taxon>
        <taxon>Bacillales</taxon>
        <taxon>Paenibacillaceae</taxon>
        <taxon>Insulibacter</taxon>
    </lineage>
</organism>
<reference evidence="6" key="2">
    <citation type="journal article" date="2021" name="Data Brief">
        <title>Draft genome sequence data of the facultative, thermophilic, xylanolytic bacterium Paenibacillus sp. strain DA-C8.</title>
        <authorList>
            <person name="Chhe C."/>
            <person name="Uke A."/>
            <person name="Baramee S."/>
            <person name="Ungkulpasvich U."/>
            <person name="Tachaapaikoon C."/>
            <person name="Pason P."/>
            <person name="Waeonukul R."/>
            <person name="Ratanakhanokchai K."/>
            <person name="Kosugi A."/>
        </authorList>
    </citation>
    <scope>NUCLEOTIDE SEQUENCE</scope>
    <source>
        <strain evidence="6">DA-C8</strain>
    </source>
</reference>
<dbReference type="Pfam" id="PF00636">
    <property type="entry name" value="Ribonuclease_3"/>
    <property type="match status" value="1"/>
</dbReference>
<dbReference type="GO" id="GO:0006364">
    <property type="term" value="P:rRNA processing"/>
    <property type="evidence" value="ECO:0007669"/>
    <property type="project" value="UniProtKB-UniRule"/>
</dbReference>
<dbReference type="RefSeq" id="WP_200967090.1">
    <property type="nucleotide sequence ID" value="NZ_BMAQ01000029.1"/>
</dbReference>
<evidence type="ECO:0000259" key="5">
    <source>
        <dbReference type="SMART" id="SM00535"/>
    </source>
</evidence>
<proteinExistence type="inferred from homology"/>
<keyword evidence="4" id="KW-0690">Ribosome biogenesis</keyword>
<dbReference type="Proteomes" id="UP000654993">
    <property type="component" value="Unassembled WGS sequence"/>
</dbReference>
<dbReference type="InterPro" id="IPR008226">
    <property type="entry name" value="Mini3_fam"/>
</dbReference>
<comment type="similarity">
    <text evidence="4">Belongs to the MrnC RNase family.</text>
</comment>
<keyword evidence="3 4" id="KW-0378">Hydrolase</keyword>
<keyword evidence="4" id="KW-0699">rRNA-binding</keyword>
<keyword evidence="7" id="KW-1185">Reference proteome</keyword>
<dbReference type="HAMAP" id="MF_01468">
    <property type="entry name" value="RNase_Mini_III"/>
    <property type="match status" value="1"/>
</dbReference>
<dbReference type="InterPro" id="IPR000999">
    <property type="entry name" value="RNase_III_dom"/>
</dbReference>
<keyword evidence="4" id="KW-0963">Cytoplasm</keyword>
<dbReference type="EMBL" id="BMAQ01000029">
    <property type="protein sequence ID" value="GFR38871.1"/>
    <property type="molecule type" value="Genomic_DNA"/>
</dbReference>
<dbReference type="SUPFAM" id="SSF69065">
    <property type="entry name" value="RNase III domain-like"/>
    <property type="match status" value="1"/>
</dbReference>
<comment type="caution">
    <text evidence="6">The sequence shown here is derived from an EMBL/GenBank/DDBJ whole genome shotgun (WGS) entry which is preliminary data.</text>
</comment>
<evidence type="ECO:0000256" key="3">
    <source>
        <dbReference type="ARBA" id="ARBA00022801"/>
    </source>
</evidence>
<dbReference type="Gene3D" id="1.10.1520.10">
    <property type="entry name" value="Ribonuclease III domain"/>
    <property type="match status" value="1"/>
</dbReference>
<evidence type="ECO:0000256" key="4">
    <source>
        <dbReference type="HAMAP-Rule" id="MF_01468"/>
    </source>
</evidence>
<dbReference type="AlphaFoldDB" id="A0A916VGT7"/>
<dbReference type="GO" id="GO:0019843">
    <property type="term" value="F:rRNA binding"/>
    <property type="evidence" value="ECO:0007669"/>
    <property type="project" value="UniProtKB-UniRule"/>
</dbReference>
<feature type="active site" evidence="4">
    <location>
        <position position="34"/>
    </location>
</feature>
<dbReference type="SMART" id="SM00535">
    <property type="entry name" value="RIBOc"/>
    <property type="match status" value="1"/>
</dbReference>
<comment type="subcellular location">
    <subcellularLocation>
        <location evidence="4">Cytoplasm</location>
    </subcellularLocation>
</comment>
<protein>
    <recommendedName>
        <fullName evidence="4">Mini-ribonuclease 3</fullName>
        <shortName evidence="4">Mini-3</shortName>
        <shortName evidence="4">Mini-RNase 3</shortName>
        <ecNumber evidence="4">3.1.26.-</ecNumber>
    </recommendedName>
    <alternativeName>
        <fullName evidence="4">Mini-RNase III</fullName>
        <shortName evidence="4">Mini-III</shortName>
    </alternativeName>
</protein>
<evidence type="ECO:0000313" key="6">
    <source>
        <dbReference type="EMBL" id="GFR38871.1"/>
    </source>
</evidence>
<dbReference type="GO" id="GO:0005737">
    <property type="term" value="C:cytoplasm"/>
    <property type="evidence" value="ECO:0007669"/>
    <property type="project" value="UniProtKB-SubCell"/>
</dbReference>
<evidence type="ECO:0000313" key="7">
    <source>
        <dbReference type="Proteomes" id="UP000654993"/>
    </source>
</evidence>
<dbReference type="PANTHER" id="PTHR34276">
    <property type="entry name" value="MINI-RIBONUCLEASE 3"/>
    <property type="match status" value="1"/>
</dbReference>